<dbReference type="STRING" id="290317.Cpha266_2281"/>
<dbReference type="OrthoDB" id="9765957at2"/>
<evidence type="ECO:0000259" key="1">
    <source>
        <dbReference type="Pfam" id="PF07603"/>
    </source>
</evidence>
<keyword evidence="3" id="KW-1185">Reference proteome</keyword>
<proteinExistence type="predicted"/>
<evidence type="ECO:0000313" key="2">
    <source>
        <dbReference type="EMBL" id="ABL66273.1"/>
    </source>
</evidence>
<dbReference type="KEGG" id="cph:Cpha266_2281"/>
<organism evidence="2 3">
    <name type="scientific">Chlorobium phaeobacteroides (strain DSM 266 / SMG 266 / 2430)</name>
    <dbReference type="NCBI Taxonomy" id="290317"/>
    <lineage>
        <taxon>Bacteria</taxon>
        <taxon>Pseudomonadati</taxon>
        <taxon>Chlorobiota</taxon>
        <taxon>Chlorobiia</taxon>
        <taxon>Chlorobiales</taxon>
        <taxon>Chlorobiaceae</taxon>
        <taxon>Chlorobium/Pelodictyon group</taxon>
        <taxon>Chlorobium</taxon>
    </lineage>
</organism>
<dbReference type="eggNOG" id="COG1357">
    <property type="taxonomic scope" value="Bacteria"/>
</dbReference>
<sequence precursor="true">MSITTASDIKRTNRWLFFVFLIILAFSVPASASTISIGSDYGGGKIAYIFQPGDPDYIAGQQRGIIVANKEISGTYNWASAVSACETLNQNGFDDWRLPSKSELEKIYANRNALGDFSVEEYWSSTENYEGNAWGLYFGDGYHYFSSKANTGRALPVRLFSIPSGNSSPKQASGSHK</sequence>
<dbReference type="InterPro" id="IPR011460">
    <property type="entry name" value="Lcl_C"/>
</dbReference>
<feature type="domain" description="Lcl C-terminal" evidence="1">
    <location>
        <begin position="73"/>
        <end position="158"/>
    </location>
</feature>
<gene>
    <name evidence="2" type="ordered locus">Cpha266_2281</name>
</gene>
<dbReference type="AlphaFoldDB" id="A1BIP6"/>
<dbReference type="EMBL" id="CP000492">
    <property type="protein sequence ID" value="ABL66273.1"/>
    <property type="molecule type" value="Genomic_DNA"/>
</dbReference>
<accession>A1BIP6</accession>
<evidence type="ECO:0000313" key="3">
    <source>
        <dbReference type="Proteomes" id="UP000008701"/>
    </source>
</evidence>
<dbReference type="RefSeq" id="WP_011746064.1">
    <property type="nucleotide sequence ID" value="NC_008639.1"/>
</dbReference>
<dbReference type="Pfam" id="PF07603">
    <property type="entry name" value="Lcl_C"/>
    <property type="match status" value="1"/>
</dbReference>
<dbReference type="HOGENOM" id="CLU_114553_0_0_10"/>
<reference evidence="2 3" key="1">
    <citation type="submission" date="2006-12" db="EMBL/GenBank/DDBJ databases">
        <title>Complete sequence of Chlorobium phaeobacteroides DSM 266.</title>
        <authorList>
            <consortium name="US DOE Joint Genome Institute"/>
            <person name="Copeland A."/>
            <person name="Lucas S."/>
            <person name="Lapidus A."/>
            <person name="Barry K."/>
            <person name="Detter J.C."/>
            <person name="Glavina del Rio T."/>
            <person name="Hammon N."/>
            <person name="Israni S."/>
            <person name="Pitluck S."/>
            <person name="Goltsman E."/>
            <person name="Schmutz J."/>
            <person name="Larimer F."/>
            <person name="Land M."/>
            <person name="Hauser L."/>
            <person name="Mikhailova N."/>
            <person name="Li T."/>
            <person name="Overmann J."/>
            <person name="Bryant D.A."/>
            <person name="Richardson P."/>
        </authorList>
    </citation>
    <scope>NUCLEOTIDE SEQUENCE [LARGE SCALE GENOMIC DNA]</scope>
    <source>
        <strain evidence="2 3">DSM 266</strain>
    </source>
</reference>
<dbReference type="Proteomes" id="UP000008701">
    <property type="component" value="Chromosome"/>
</dbReference>
<protein>
    <recommendedName>
        <fullName evidence="1">Lcl C-terminal domain-containing protein</fullName>
    </recommendedName>
</protein>
<name>A1BIP6_CHLPD</name>